<reference evidence="1" key="2">
    <citation type="submission" date="2021-04" db="EMBL/GenBank/DDBJ databases">
        <authorList>
            <person name="Gilroy R."/>
        </authorList>
    </citation>
    <scope>NUCLEOTIDE SEQUENCE</scope>
    <source>
        <strain evidence="1">Gambia15-2214</strain>
    </source>
</reference>
<comment type="caution">
    <text evidence="1">The sequence shown here is derived from an EMBL/GenBank/DDBJ whole genome shotgun (WGS) entry which is preliminary data.</text>
</comment>
<reference evidence="1" key="1">
    <citation type="journal article" date="2021" name="PeerJ">
        <title>Extensive microbial diversity within the chicken gut microbiome revealed by metagenomics and culture.</title>
        <authorList>
            <person name="Gilroy R."/>
            <person name="Ravi A."/>
            <person name="Getino M."/>
            <person name="Pursley I."/>
            <person name="Horton D.L."/>
            <person name="Alikhan N.F."/>
            <person name="Baker D."/>
            <person name="Gharbi K."/>
            <person name="Hall N."/>
            <person name="Watson M."/>
            <person name="Adriaenssens E.M."/>
            <person name="Foster-Nyarko E."/>
            <person name="Jarju S."/>
            <person name="Secka A."/>
            <person name="Antonio M."/>
            <person name="Oren A."/>
            <person name="Chaudhuri R.R."/>
            <person name="La Ragione R."/>
            <person name="Hildebrand F."/>
            <person name="Pallen M.J."/>
        </authorList>
    </citation>
    <scope>NUCLEOTIDE SEQUENCE</scope>
    <source>
        <strain evidence="1">Gambia15-2214</strain>
    </source>
</reference>
<dbReference type="EMBL" id="JAHLFV010000182">
    <property type="protein sequence ID" value="MBU3850432.1"/>
    <property type="molecule type" value="Genomic_DNA"/>
</dbReference>
<organism evidence="1 2">
    <name type="scientific">Candidatus Treponema excrementipullorum</name>
    <dbReference type="NCBI Taxonomy" id="2838768"/>
    <lineage>
        <taxon>Bacteria</taxon>
        <taxon>Pseudomonadati</taxon>
        <taxon>Spirochaetota</taxon>
        <taxon>Spirochaetia</taxon>
        <taxon>Spirochaetales</taxon>
        <taxon>Treponemataceae</taxon>
        <taxon>Treponema</taxon>
    </lineage>
</organism>
<evidence type="ECO:0000313" key="1">
    <source>
        <dbReference type="EMBL" id="MBU3850432.1"/>
    </source>
</evidence>
<gene>
    <name evidence="1" type="ORF">IAA16_07705</name>
</gene>
<evidence type="ECO:0000313" key="2">
    <source>
        <dbReference type="Proteomes" id="UP000823914"/>
    </source>
</evidence>
<protein>
    <submittedName>
        <fullName evidence="1">Uncharacterized protein</fullName>
    </submittedName>
</protein>
<dbReference type="Proteomes" id="UP000823914">
    <property type="component" value="Unassembled WGS sequence"/>
</dbReference>
<name>A0A9E2L2P6_9SPIR</name>
<dbReference type="AlphaFoldDB" id="A0A9E2L2P6"/>
<accession>A0A9E2L2P6</accession>
<sequence length="72" mass="8174">MTNFKRIKTTDLVVGSIFTESIYFDDGENLFLPLGKELKEQDIDVLVKWNISFVLTSPNCIAIPGENFEGYV</sequence>
<proteinExistence type="predicted"/>